<dbReference type="Pfam" id="PF03781">
    <property type="entry name" value="FGE-sulfatase"/>
    <property type="match status" value="1"/>
</dbReference>
<dbReference type="OrthoDB" id="9768004at2"/>
<feature type="domain" description="PEGA" evidence="3">
    <location>
        <begin position="332"/>
        <end position="385"/>
    </location>
</feature>
<evidence type="ECO:0000259" key="2">
    <source>
        <dbReference type="Pfam" id="PF03781"/>
    </source>
</evidence>
<feature type="domain" description="PEGA" evidence="3">
    <location>
        <begin position="184"/>
        <end position="252"/>
    </location>
</feature>
<dbReference type="InterPro" id="IPR013229">
    <property type="entry name" value="PEGA"/>
</dbReference>
<proteinExistence type="predicted"/>
<dbReference type="KEGG" id="salk:FBQ74_03000"/>
<reference evidence="4 5" key="1">
    <citation type="submission" date="2019-04" db="EMBL/GenBank/DDBJ databases">
        <title>Salinimonas iocasae sp. nov., a halophilic bacterium isolated from the outer tube casing of tubeworms in Okinawa Trough.</title>
        <authorList>
            <person name="Zhang H."/>
            <person name="Wang H."/>
            <person name="Li C."/>
        </authorList>
    </citation>
    <scope>NUCLEOTIDE SEQUENCE [LARGE SCALE GENOMIC DNA]</scope>
    <source>
        <strain evidence="4 5">KX18D6</strain>
    </source>
</reference>
<dbReference type="PANTHER" id="PTHR23150">
    <property type="entry name" value="SULFATASE MODIFYING FACTOR 1, 2"/>
    <property type="match status" value="1"/>
</dbReference>
<keyword evidence="1" id="KW-0472">Membrane</keyword>
<dbReference type="Gene3D" id="3.90.1580.10">
    <property type="entry name" value="paralog of FGE (formylglycine-generating enzyme)"/>
    <property type="match status" value="1"/>
</dbReference>
<accession>A0A5B7YA30</accession>
<dbReference type="RefSeq" id="WP_139755255.1">
    <property type="nucleotide sequence ID" value="NZ_CP039852.1"/>
</dbReference>
<evidence type="ECO:0000259" key="3">
    <source>
        <dbReference type="Pfam" id="PF08308"/>
    </source>
</evidence>
<evidence type="ECO:0000313" key="5">
    <source>
        <dbReference type="Proteomes" id="UP000304912"/>
    </source>
</evidence>
<dbReference type="InterPro" id="IPR051043">
    <property type="entry name" value="Sulfatase_Mod_Factor_Kinase"/>
</dbReference>
<dbReference type="InterPro" id="IPR005532">
    <property type="entry name" value="SUMF_dom"/>
</dbReference>
<gene>
    <name evidence="4" type="ORF">FBQ74_03000</name>
</gene>
<dbReference type="Proteomes" id="UP000304912">
    <property type="component" value="Chromosome"/>
</dbReference>
<dbReference type="InterPro" id="IPR016187">
    <property type="entry name" value="CTDL_fold"/>
</dbReference>
<dbReference type="PANTHER" id="PTHR23150:SF19">
    <property type="entry name" value="FORMYLGLYCINE-GENERATING ENZYME"/>
    <property type="match status" value="1"/>
</dbReference>
<organism evidence="4 5">
    <name type="scientific">Salinimonas iocasae</name>
    <dbReference type="NCBI Taxonomy" id="2572577"/>
    <lineage>
        <taxon>Bacteria</taxon>
        <taxon>Pseudomonadati</taxon>
        <taxon>Pseudomonadota</taxon>
        <taxon>Gammaproteobacteria</taxon>
        <taxon>Alteromonadales</taxon>
        <taxon>Alteromonadaceae</taxon>
        <taxon>Alteromonas/Salinimonas group</taxon>
        <taxon>Salinimonas</taxon>
    </lineage>
</organism>
<keyword evidence="5" id="KW-1185">Reference proteome</keyword>
<feature type="transmembrane region" description="Helical" evidence="1">
    <location>
        <begin position="17"/>
        <end position="39"/>
    </location>
</feature>
<protein>
    <submittedName>
        <fullName evidence="4">PEGA domain-containing protein</fullName>
    </submittedName>
</protein>
<dbReference type="AlphaFoldDB" id="A0A5B7YA30"/>
<dbReference type="Pfam" id="PF08308">
    <property type="entry name" value="PEGA"/>
    <property type="match status" value="2"/>
</dbReference>
<dbReference type="SUPFAM" id="SSF56436">
    <property type="entry name" value="C-type lectin-like"/>
    <property type="match status" value="1"/>
</dbReference>
<sequence>MSRIDASIKSDRNKNRVVVLASVCLLVAALGSYLIWLFLIKGFTFTVTPDRAAQNPYFEVQSGTGFMLENKLYVLGLPASVTVSAPKFASKTVNIDDSSPSTINVELSSLPATISVSTDTNRKDIQWFVNQQPQATAGQVSLPVAAGTYTISARHPAYESASISVEADIAQEIEKTIALTPVSGSLNINSQPAGASVTLNGELIGKTPLSLPQPGGNHQVTVARQGYEPVNDEITITADNKAVSRDYRLIPEQAILKVRTSPSQGLLTVDGNPVSAREIKVEANTQHTVSYSAAGFATQKQSITLKPGQESALDFTLAPVKGDVTINANLSAEVFIDGKKVGNTPFTTQLQTLEHTVEVKKPGYRTVSKSVTPSANKLTSVNAELLTEFDARRREGKPLFAQTIGIEFETLKPDTFVMGSAPNEAGRQRNEHQYPVTFTRAFWLSRHEITEAQYARFKGNNKRSQKPVTNVSWLDAAKFTNWLSEQEGLTPFYVIKQGKLRGVDPSSTGYRLPTEAEWEYAAKKHRRAASTKYVWGSQDRLRSKQGNFADASLKGKQTFTLKDYDDGFEGKAPVGSFDAERGGLFDLDGNVREWVHDFYTLTPPDTGTPKKDYLGSSPSASHVVKGGSYKTGRLKRLRGSMRTGESDAQDDIGFRIARYLK</sequence>
<dbReference type="EMBL" id="CP039852">
    <property type="protein sequence ID" value="QCZ92502.1"/>
    <property type="molecule type" value="Genomic_DNA"/>
</dbReference>
<evidence type="ECO:0000313" key="4">
    <source>
        <dbReference type="EMBL" id="QCZ92502.1"/>
    </source>
</evidence>
<dbReference type="InterPro" id="IPR042095">
    <property type="entry name" value="SUMF_sf"/>
</dbReference>
<name>A0A5B7YA30_9ALTE</name>
<feature type="domain" description="Sulfatase-modifying factor enzyme-like" evidence="2">
    <location>
        <begin position="415"/>
        <end position="658"/>
    </location>
</feature>
<dbReference type="GO" id="GO:0120147">
    <property type="term" value="F:formylglycine-generating oxidase activity"/>
    <property type="evidence" value="ECO:0007669"/>
    <property type="project" value="TreeGrafter"/>
</dbReference>
<keyword evidence="1" id="KW-1133">Transmembrane helix</keyword>
<evidence type="ECO:0000256" key="1">
    <source>
        <dbReference type="SAM" id="Phobius"/>
    </source>
</evidence>
<keyword evidence="1" id="KW-0812">Transmembrane</keyword>